<dbReference type="GO" id="GO:0006629">
    <property type="term" value="P:lipid metabolic process"/>
    <property type="evidence" value="ECO:0007669"/>
    <property type="project" value="InterPro"/>
</dbReference>
<dbReference type="InterPro" id="IPR012171">
    <property type="entry name" value="Fatty_acid_desaturase"/>
</dbReference>
<dbReference type="InterPro" id="IPR005804">
    <property type="entry name" value="FA_desaturase_dom"/>
</dbReference>
<feature type="transmembrane region" description="Helical" evidence="1">
    <location>
        <begin position="218"/>
        <end position="238"/>
    </location>
</feature>
<accession>A0A2S6I5X9</accession>
<sequence>MAKSNQLGVDDLQQSLKHWKSIIAEYQQANTWRAIGQLFTSFGPFLALWVLMYFTVQYSVWLTLALGLVNAFFLVRIFIIQHDCGHYSFLAKRKVNDAVGFVCSFFSSIPYTYWARVHSFHHGHTGQLEHRDIGDINFVTAEEFRNFGRWGKLKYRVFRSPLVLFLVVPVIYFSVILRISKINFPGWSPVIRKQNINNLLILLTYAGIGYLVGWRAFLIVQGSIVFFFSIIAFWFFYVQHQHDHTYMQWSKNWDYLTAAIKGATFYKLPRFMHFLTGNIGYHHLHHLSSRIPNYNLRRCARENPVLQVHVTQLTFLKSLPLMFNKLWDEEKQRMISFREFYRHEAMSSAAS</sequence>
<reference evidence="3 4" key="1">
    <citation type="submission" date="2018-02" db="EMBL/GenBank/DDBJ databases">
        <title>Genomic Encyclopedia of Archaeal and Bacterial Type Strains, Phase II (KMG-II): from individual species to whole genera.</title>
        <authorList>
            <person name="Goeker M."/>
        </authorList>
    </citation>
    <scope>NUCLEOTIDE SEQUENCE [LARGE SCALE GENOMIC DNA]</scope>
    <source>
        <strain evidence="3 4">DSM 29526</strain>
    </source>
</reference>
<proteinExistence type="predicted"/>
<feature type="transmembrane region" description="Helical" evidence="1">
    <location>
        <begin position="196"/>
        <end position="212"/>
    </location>
</feature>
<keyword evidence="4" id="KW-1185">Reference proteome</keyword>
<protein>
    <submittedName>
        <fullName evidence="3">Omega-6 fatty acid desaturase (Delta-12 desaturase)</fullName>
    </submittedName>
</protein>
<feature type="domain" description="Fatty acid desaturase" evidence="2">
    <location>
        <begin position="60"/>
        <end position="302"/>
    </location>
</feature>
<feature type="transmembrane region" description="Helical" evidence="1">
    <location>
        <begin position="34"/>
        <end position="54"/>
    </location>
</feature>
<comment type="caution">
    <text evidence="3">The sequence shown here is derived from an EMBL/GenBank/DDBJ whole genome shotgun (WGS) entry which is preliminary data.</text>
</comment>
<dbReference type="PANTHER" id="PTHR19353:SF73">
    <property type="entry name" value="FATTY ACID DESATURASE"/>
    <property type="match status" value="1"/>
</dbReference>
<dbReference type="EMBL" id="PTJC01000006">
    <property type="protein sequence ID" value="PPK86568.1"/>
    <property type="molecule type" value="Genomic_DNA"/>
</dbReference>
<feature type="transmembrane region" description="Helical" evidence="1">
    <location>
        <begin position="60"/>
        <end position="79"/>
    </location>
</feature>
<dbReference type="OrthoDB" id="9769653at2"/>
<dbReference type="GO" id="GO:0016020">
    <property type="term" value="C:membrane"/>
    <property type="evidence" value="ECO:0007669"/>
    <property type="project" value="TreeGrafter"/>
</dbReference>
<feature type="transmembrane region" description="Helical" evidence="1">
    <location>
        <begin position="157"/>
        <end position="175"/>
    </location>
</feature>
<evidence type="ECO:0000313" key="4">
    <source>
        <dbReference type="Proteomes" id="UP000237662"/>
    </source>
</evidence>
<keyword evidence="1" id="KW-1133">Transmembrane helix</keyword>
<feature type="transmembrane region" description="Helical" evidence="1">
    <location>
        <begin position="95"/>
        <end position="114"/>
    </location>
</feature>
<name>A0A2S6I5X9_9BACT</name>
<keyword evidence="1" id="KW-0812">Transmembrane</keyword>
<dbReference type="PANTHER" id="PTHR19353">
    <property type="entry name" value="FATTY ACID DESATURASE 2"/>
    <property type="match status" value="1"/>
</dbReference>
<organism evidence="3 4">
    <name type="scientific">Neolewinella xylanilytica</name>
    <dbReference type="NCBI Taxonomy" id="1514080"/>
    <lineage>
        <taxon>Bacteria</taxon>
        <taxon>Pseudomonadati</taxon>
        <taxon>Bacteroidota</taxon>
        <taxon>Saprospiria</taxon>
        <taxon>Saprospirales</taxon>
        <taxon>Lewinellaceae</taxon>
        <taxon>Neolewinella</taxon>
    </lineage>
</organism>
<dbReference type="Proteomes" id="UP000237662">
    <property type="component" value="Unassembled WGS sequence"/>
</dbReference>
<evidence type="ECO:0000313" key="3">
    <source>
        <dbReference type="EMBL" id="PPK86568.1"/>
    </source>
</evidence>
<evidence type="ECO:0000259" key="2">
    <source>
        <dbReference type="Pfam" id="PF00487"/>
    </source>
</evidence>
<gene>
    <name evidence="3" type="ORF">CLV84_3502</name>
</gene>
<evidence type="ECO:0000256" key="1">
    <source>
        <dbReference type="SAM" id="Phobius"/>
    </source>
</evidence>
<dbReference type="RefSeq" id="WP_104420994.1">
    <property type="nucleotide sequence ID" value="NZ_PTJC01000006.1"/>
</dbReference>
<dbReference type="GO" id="GO:0016717">
    <property type="term" value="F:oxidoreductase activity, acting on paired donors, with oxidation of a pair of donors resulting in the reduction of molecular oxygen to two molecules of water"/>
    <property type="evidence" value="ECO:0007669"/>
    <property type="project" value="TreeGrafter"/>
</dbReference>
<keyword evidence="1" id="KW-0472">Membrane</keyword>
<dbReference type="Pfam" id="PF00487">
    <property type="entry name" value="FA_desaturase"/>
    <property type="match status" value="1"/>
</dbReference>
<dbReference type="AlphaFoldDB" id="A0A2S6I5X9"/>